<dbReference type="Proteomes" id="UP000632273">
    <property type="component" value="Unassembled WGS sequence"/>
</dbReference>
<proteinExistence type="predicted"/>
<comment type="caution">
    <text evidence="1">The sequence shown here is derived from an EMBL/GenBank/DDBJ whole genome shotgun (WGS) entry which is preliminary data.</text>
</comment>
<accession>A0ABQ1UWR3</accession>
<sequence>MTNVEKIYLDSNICRYPNEVLQFGPYGSLAIDLLVWAARETYVPNFRERLDLLIPTPTLIFHAADFYNLFGHRRNSVLKPLTPGGEAIFAYREKHRKEYGRCILDAVLYSMSTNSIAYSEKEYRVVDERRRTRYTLTSLKVFKGLTIERSQRAYVRYTMQANPDFVQNNHLLSQAISVPDYVSLRTAGTEHSKEGSSWTVGRFLYLRMRYAWGLWCTAENKAKAEFTENFEELLEIAGFVKTPPKKAASLLRGYLERVCTLASIPFTARIEKVTTQNARRQQDGSRPDAYQVILTKKATQRAEEGEQMRMATEQQHQEQQQQVGQPRLQNLAQNLHAN</sequence>
<evidence type="ECO:0000313" key="2">
    <source>
        <dbReference type="Proteomes" id="UP000632273"/>
    </source>
</evidence>
<protein>
    <submittedName>
        <fullName evidence="1">Uncharacterized protein</fullName>
    </submittedName>
</protein>
<reference evidence="2" key="1">
    <citation type="journal article" date="2019" name="Int. J. Syst. Evol. Microbiol.">
        <title>The Global Catalogue of Microorganisms (GCM) 10K type strain sequencing project: providing services to taxonomists for standard genome sequencing and annotation.</title>
        <authorList>
            <consortium name="The Broad Institute Genomics Platform"/>
            <consortium name="The Broad Institute Genome Sequencing Center for Infectious Disease"/>
            <person name="Wu L."/>
            <person name="Ma J."/>
        </authorList>
    </citation>
    <scope>NUCLEOTIDE SEQUENCE [LARGE SCALE GENOMIC DNA]</scope>
    <source>
        <strain evidence="2">CGMCC 1.15197</strain>
    </source>
</reference>
<gene>
    <name evidence="1" type="ORF">GCM10011383_43390</name>
</gene>
<dbReference type="EMBL" id="BMHT01000011">
    <property type="protein sequence ID" value="GGF27111.1"/>
    <property type="molecule type" value="Genomic_DNA"/>
</dbReference>
<name>A0ABQ1UWR3_9BACT</name>
<organism evidence="1 2">
    <name type="scientific">Hymenobacter cavernae</name>
    <dbReference type="NCBI Taxonomy" id="2044852"/>
    <lineage>
        <taxon>Bacteria</taxon>
        <taxon>Pseudomonadati</taxon>
        <taxon>Bacteroidota</taxon>
        <taxon>Cytophagia</taxon>
        <taxon>Cytophagales</taxon>
        <taxon>Hymenobacteraceae</taxon>
        <taxon>Hymenobacter</taxon>
    </lineage>
</organism>
<evidence type="ECO:0000313" key="1">
    <source>
        <dbReference type="EMBL" id="GGF27111.1"/>
    </source>
</evidence>
<keyword evidence="2" id="KW-1185">Reference proteome</keyword>